<sequence length="1068" mass="120780">MEDDELLVVETSSTSSSVSSHSSSPKQSNFTRPPIADSVLAKPSTGSISVPGCGSASGKKGSDTLKKLPDSQSPIEELMHHFNCKSQKRCTNARTRVLLKVESAGPFPVRLYNKLVKTMSLSQLYSAVIVITCALCYYNSLNCGFVFDDVSAIRDNRDLRPHTPLKNLFFNDFWGTSMQKEQSHKSYRPLCVLTFRWNYAVHGLEPMGYHLVNAVLHAVVSVLYFRVSTMFLTELGSFVAAMLFSVHPIHTEAVTGVVGRAETLSAIFFILAFTVYVKATVKRNITDWKLMPGCSLLVMVAMLCKEQGITVLAVCAVYEIFISQKLRMKDLVHLLQTVLRGKGSLPSWISPVTQRMCALALTAMLLLLGRLLVMGSQLPIFTRFDNPASVSETPTRQLTYNYLVALNVWLLLFPCDLCCDWTMGTVPLVESWWDPRNLVTLATYAVVFRLAQTALTRHTDRHSNLILFGLSLIVFPFLPASNLFFPVGFVIAERILYVPSMGFCLLVAYGWTRIYSSQKSRRKWCWLFLASLLLIHGTKTHIRNDDWESEYSIFMAGLRVNVRNAKLYNNVGHALESQGNYDEALYYFQKAVSVQSDDIGAHINVGRTYNNLKLYKEAEDAYLKAKSLLPKAKPGESYQARIAPNHLNVFLNLANLIARNETRLEEADRLYRQAISMRADYTQAYINRGDILLKMNRTKEAQEVYERALFYDSSNPDIYYNLGVVYLEQGKPSQALAYLDKALDFEPEHTQALLNSAIVLSELGDPSLRPMAKQRLETLVARDPKNERAYFHLGMLSMDERDGDSAEKYFRQAITLKEDFRSALFNLALLLADSQRPLEAAPYLNQLVKYHPDHIKGLILLGDIYINNIKDLDMAENCYQRILKMDPENVQGLHNLCVVYVERGDLLRAEKCFIRATQLAPHEEYIHRHLKIVRQRITKLTSALNQNANMPQKSVMEKSQTDYPPPIIEEDDDVLMDALPQNDPYFNQHGHRHHHHSNEHMPPSSSSTPSSTSGRHHGRKRRSIGEEGPSDATRAHQSGKNSPPVHIDYSAENTSTKDCLADNGKMFR</sequence>
<feature type="compositionally biased region" description="Polar residues" evidence="17">
    <location>
        <begin position="944"/>
        <end position="954"/>
    </location>
</feature>
<dbReference type="Gene3D" id="1.25.40.10">
    <property type="entry name" value="Tetratricopeptide repeat domain"/>
    <property type="match status" value="4"/>
</dbReference>
<feature type="transmembrane region" description="Helical" evidence="18">
    <location>
        <begin position="293"/>
        <end position="321"/>
    </location>
</feature>
<evidence type="ECO:0000259" key="19">
    <source>
        <dbReference type="Pfam" id="PF08409"/>
    </source>
</evidence>
<feature type="repeat" description="TPR" evidence="16">
    <location>
        <begin position="787"/>
        <end position="820"/>
    </location>
</feature>
<comment type="catalytic activity">
    <reaction evidence="14">
        <text>a di-trans,poly-cis-dolichyl beta-D-mannosyl phosphate + L-threonyl-[protein] = 3-O-(alpha-D-mannosyl)-L-threonyl-[protein] + a di-trans,poly-cis-dolichyl phosphate + H(+)</text>
        <dbReference type="Rhea" id="RHEA:53396"/>
        <dbReference type="Rhea" id="RHEA-COMP:11060"/>
        <dbReference type="Rhea" id="RHEA-COMP:13547"/>
        <dbReference type="Rhea" id="RHEA-COMP:19498"/>
        <dbReference type="Rhea" id="RHEA-COMP:19501"/>
        <dbReference type="ChEBI" id="CHEBI:15378"/>
        <dbReference type="ChEBI" id="CHEBI:30013"/>
        <dbReference type="ChEBI" id="CHEBI:57683"/>
        <dbReference type="ChEBI" id="CHEBI:58211"/>
        <dbReference type="ChEBI" id="CHEBI:137323"/>
        <dbReference type="EC" id="2.4.1.109"/>
    </reaction>
</comment>
<dbReference type="SUPFAM" id="SSF48452">
    <property type="entry name" value="TPR-like"/>
    <property type="match status" value="2"/>
</dbReference>
<evidence type="ECO:0000256" key="15">
    <source>
        <dbReference type="ARBA" id="ARBA00045102"/>
    </source>
</evidence>
<dbReference type="PROSITE" id="PS50005">
    <property type="entry name" value="TPR"/>
    <property type="match status" value="6"/>
</dbReference>
<evidence type="ECO:0000256" key="1">
    <source>
        <dbReference type="ARBA" id="ARBA00003582"/>
    </source>
</evidence>
<feature type="repeat" description="TPR" evidence="16">
    <location>
        <begin position="890"/>
        <end position="923"/>
    </location>
</feature>
<evidence type="ECO:0000256" key="10">
    <source>
        <dbReference type="ARBA" id="ARBA00022803"/>
    </source>
</evidence>
<feature type="region of interest" description="Disordered" evidence="17">
    <location>
        <begin position="944"/>
        <end position="1068"/>
    </location>
</feature>
<dbReference type="Pfam" id="PF13414">
    <property type="entry name" value="TPR_11"/>
    <property type="match status" value="1"/>
</dbReference>
<feature type="transmembrane region" description="Helical" evidence="18">
    <location>
        <begin position="352"/>
        <end position="373"/>
    </location>
</feature>
<proteinExistence type="inferred from homology"/>
<evidence type="ECO:0000256" key="14">
    <source>
        <dbReference type="ARBA" id="ARBA00045085"/>
    </source>
</evidence>
<keyword evidence="7" id="KW-0808">Transferase</keyword>
<accession>A0ABP1S226</accession>
<feature type="transmembrane region" description="Helical" evidence="18">
    <location>
        <begin position="232"/>
        <end position="251"/>
    </location>
</feature>
<dbReference type="PANTHER" id="PTHR44395:SF1">
    <property type="entry name" value="PROTEIN O-MANNOSYL-TRANSFERASE TMTC3"/>
    <property type="match status" value="1"/>
</dbReference>
<feature type="compositionally biased region" description="Basic and acidic residues" evidence="17">
    <location>
        <begin position="60"/>
        <end position="69"/>
    </location>
</feature>
<keyword evidence="12 18" id="KW-1133">Transmembrane helix</keyword>
<feature type="region of interest" description="Disordered" evidence="17">
    <location>
        <begin position="1"/>
        <end position="69"/>
    </location>
</feature>
<evidence type="ECO:0000256" key="4">
    <source>
        <dbReference type="ARBA" id="ARBA00004922"/>
    </source>
</evidence>
<evidence type="ECO:0000256" key="2">
    <source>
        <dbReference type="ARBA" id="ARBA00004141"/>
    </source>
</evidence>
<comment type="caution">
    <text evidence="20">The sequence shown here is derived from an EMBL/GenBank/DDBJ whole genome shotgun (WGS) entry which is preliminary data.</text>
</comment>
<evidence type="ECO:0000256" key="8">
    <source>
        <dbReference type="ARBA" id="ARBA00022692"/>
    </source>
</evidence>
<dbReference type="Pfam" id="PF13181">
    <property type="entry name" value="TPR_8"/>
    <property type="match status" value="2"/>
</dbReference>
<evidence type="ECO:0000256" key="3">
    <source>
        <dbReference type="ARBA" id="ARBA00004240"/>
    </source>
</evidence>
<dbReference type="InterPro" id="IPR019734">
    <property type="entry name" value="TPR_rpt"/>
</dbReference>
<evidence type="ECO:0000256" key="5">
    <source>
        <dbReference type="ARBA" id="ARBA00007882"/>
    </source>
</evidence>
<evidence type="ECO:0000313" key="20">
    <source>
        <dbReference type="EMBL" id="CAL8141333.1"/>
    </source>
</evidence>
<keyword evidence="8 18" id="KW-0812">Transmembrane</keyword>
<feature type="transmembrane region" description="Helical" evidence="18">
    <location>
        <begin position="124"/>
        <end position="147"/>
    </location>
</feature>
<evidence type="ECO:0000256" key="12">
    <source>
        <dbReference type="ARBA" id="ARBA00022989"/>
    </source>
</evidence>
<dbReference type="EMBL" id="CAXLJM020000146">
    <property type="protein sequence ID" value="CAL8141333.1"/>
    <property type="molecule type" value="Genomic_DNA"/>
</dbReference>
<evidence type="ECO:0000256" key="7">
    <source>
        <dbReference type="ARBA" id="ARBA00022679"/>
    </source>
</evidence>
<feature type="repeat" description="TPR" evidence="16">
    <location>
        <begin position="682"/>
        <end position="715"/>
    </location>
</feature>
<dbReference type="EC" id="2.4.1.109" evidence="6"/>
<comment type="subcellular location">
    <subcellularLocation>
        <location evidence="3">Endoplasmic reticulum</location>
    </subcellularLocation>
    <subcellularLocation>
        <location evidence="2">Membrane</location>
        <topology evidence="2">Multi-pass membrane protein</topology>
    </subcellularLocation>
</comment>
<evidence type="ECO:0000256" key="17">
    <source>
        <dbReference type="SAM" id="MobiDB-lite"/>
    </source>
</evidence>
<organism evidence="20 21">
    <name type="scientific">Orchesella dallaii</name>
    <dbReference type="NCBI Taxonomy" id="48710"/>
    <lineage>
        <taxon>Eukaryota</taxon>
        <taxon>Metazoa</taxon>
        <taxon>Ecdysozoa</taxon>
        <taxon>Arthropoda</taxon>
        <taxon>Hexapoda</taxon>
        <taxon>Collembola</taxon>
        <taxon>Entomobryomorpha</taxon>
        <taxon>Entomobryoidea</taxon>
        <taxon>Orchesellidae</taxon>
        <taxon>Orchesellinae</taxon>
        <taxon>Orchesella</taxon>
    </lineage>
</organism>
<dbReference type="Pfam" id="PF00515">
    <property type="entry name" value="TPR_1"/>
    <property type="match status" value="1"/>
</dbReference>
<comment type="similarity">
    <text evidence="5">Belongs to the TMTC family.</text>
</comment>
<gene>
    <name evidence="20" type="ORF">ODALV1_LOCUS28671</name>
</gene>
<protein>
    <recommendedName>
        <fullName evidence="6">dolichyl-phosphate-mannose--protein mannosyltransferase</fullName>
        <ecNumber evidence="6">2.4.1.109</ecNumber>
    </recommendedName>
</protein>
<feature type="repeat" description="TPR" evidence="16">
    <location>
        <begin position="716"/>
        <end position="749"/>
    </location>
</feature>
<dbReference type="Proteomes" id="UP001642540">
    <property type="component" value="Unassembled WGS sequence"/>
</dbReference>
<evidence type="ECO:0000256" key="18">
    <source>
        <dbReference type="SAM" id="Phobius"/>
    </source>
</evidence>
<feature type="repeat" description="TPR" evidence="16">
    <location>
        <begin position="565"/>
        <end position="598"/>
    </location>
</feature>
<reference evidence="20 21" key="1">
    <citation type="submission" date="2024-08" db="EMBL/GenBank/DDBJ databases">
        <authorList>
            <person name="Cucini C."/>
            <person name="Frati F."/>
        </authorList>
    </citation>
    <scope>NUCLEOTIDE SEQUENCE [LARGE SCALE GENOMIC DNA]</scope>
</reference>
<name>A0ABP1S226_9HEXA</name>
<evidence type="ECO:0000256" key="16">
    <source>
        <dbReference type="PROSITE-ProRule" id="PRU00339"/>
    </source>
</evidence>
<evidence type="ECO:0000256" key="11">
    <source>
        <dbReference type="ARBA" id="ARBA00022824"/>
    </source>
</evidence>
<dbReference type="Pfam" id="PF08409">
    <property type="entry name" value="TMTC_DUF1736"/>
    <property type="match status" value="1"/>
</dbReference>
<dbReference type="InterPro" id="IPR011990">
    <property type="entry name" value="TPR-like_helical_dom_sf"/>
</dbReference>
<feature type="domain" description="DUF1736" evidence="19">
    <location>
        <begin position="376"/>
        <end position="447"/>
    </location>
</feature>
<keyword evidence="21" id="KW-1185">Reference proteome</keyword>
<comment type="function">
    <text evidence="1">Transfers mannosyl residues to the hydroxyl group of serine or threonine residues.</text>
</comment>
<keyword evidence="11" id="KW-0256">Endoplasmic reticulum</keyword>
<evidence type="ECO:0000256" key="9">
    <source>
        <dbReference type="ARBA" id="ARBA00022737"/>
    </source>
</evidence>
<dbReference type="PROSITE" id="PS50293">
    <property type="entry name" value="TPR_REGION"/>
    <property type="match status" value="2"/>
</dbReference>
<feature type="transmembrane region" description="Helical" evidence="18">
    <location>
        <begin position="263"/>
        <end position="281"/>
    </location>
</feature>
<keyword evidence="10 16" id="KW-0802">TPR repeat</keyword>
<keyword evidence="9" id="KW-0677">Repeat</keyword>
<feature type="transmembrane region" description="Helical" evidence="18">
    <location>
        <begin position="495"/>
        <end position="512"/>
    </location>
</feature>
<evidence type="ECO:0000256" key="6">
    <source>
        <dbReference type="ARBA" id="ARBA00012839"/>
    </source>
</evidence>
<dbReference type="Pfam" id="PF13432">
    <property type="entry name" value="TPR_16"/>
    <property type="match status" value="1"/>
</dbReference>
<comment type="catalytic activity">
    <reaction evidence="15">
        <text>a di-trans,poly-cis-dolichyl beta-D-mannosyl phosphate + L-seryl-[protein] = 3-O-(alpha-D-mannosyl)-L-seryl-[protein] + a di-trans,poly-cis-dolichyl phosphate + H(+)</text>
        <dbReference type="Rhea" id="RHEA:17377"/>
        <dbReference type="Rhea" id="RHEA-COMP:9863"/>
        <dbReference type="Rhea" id="RHEA-COMP:13546"/>
        <dbReference type="Rhea" id="RHEA-COMP:19498"/>
        <dbReference type="Rhea" id="RHEA-COMP:19501"/>
        <dbReference type="ChEBI" id="CHEBI:15378"/>
        <dbReference type="ChEBI" id="CHEBI:29999"/>
        <dbReference type="ChEBI" id="CHEBI:57683"/>
        <dbReference type="ChEBI" id="CHEBI:58211"/>
        <dbReference type="ChEBI" id="CHEBI:137321"/>
        <dbReference type="EC" id="2.4.1.109"/>
    </reaction>
</comment>
<keyword evidence="13 18" id="KW-0472">Membrane</keyword>
<feature type="compositionally biased region" description="Low complexity" evidence="17">
    <location>
        <begin position="1000"/>
        <end position="1013"/>
    </location>
</feature>
<evidence type="ECO:0000313" key="21">
    <source>
        <dbReference type="Proteomes" id="UP001642540"/>
    </source>
</evidence>
<dbReference type="SMART" id="SM00028">
    <property type="entry name" value="TPR"/>
    <property type="match status" value="8"/>
</dbReference>
<feature type="transmembrane region" description="Helical" evidence="18">
    <location>
        <begin position="524"/>
        <end position="542"/>
    </location>
</feature>
<evidence type="ECO:0000256" key="13">
    <source>
        <dbReference type="ARBA" id="ARBA00023136"/>
    </source>
</evidence>
<feature type="transmembrane region" description="Helical" evidence="18">
    <location>
        <begin position="465"/>
        <end position="489"/>
    </location>
</feature>
<dbReference type="InterPro" id="IPR013618">
    <property type="entry name" value="TMTC_DUF1736"/>
</dbReference>
<feature type="repeat" description="TPR" evidence="16">
    <location>
        <begin position="599"/>
        <end position="632"/>
    </location>
</feature>
<comment type="pathway">
    <text evidence="4">Protein modification; protein glycosylation.</text>
</comment>
<feature type="compositionally biased region" description="Low complexity" evidence="17">
    <location>
        <begin position="12"/>
        <end position="28"/>
    </location>
</feature>
<dbReference type="PANTHER" id="PTHR44395">
    <property type="match status" value="1"/>
</dbReference>